<feature type="compositionally biased region" description="Polar residues" evidence="1">
    <location>
        <begin position="34"/>
        <end position="44"/>
    </location>
</feature>
<sequence length="170" mass="19270">MKIADMLNPITVNRQLSSPPLSPEEDEEAYYPSKRSNSINNNGKPRSRFSDIEDAIICEGVARGLTWGQISGQLPHRKRATCFNRYRTLQGIRKSRKRSLPDMRSPPITPPHSSSWLPSSPSSYHPHPSTHHRQHPLQKPAQSTNQSLPVLVAPLPTRLPLPFNYTDRIH</sequence>
<reference evidence="2 3" key="1">
    <citation type="submission" date="2016-03" db="EMBL/GenBank/DDBJ databases">
        <title>Choanephora cucurbitarum.</title>
        <authorList>
            <person name="Min B."/>
            <person name="Park H."/>
            <person name="Park J.-H."/>
            <person name="Shin H.-D."/>
            <person name="Choi I.-G."/>
        </authorList>
    </citation>
    <scope>NUCLEOTIDE SEQUENCE [LARGE SCALE GENOMIC DNA]</scope>
    <source>
        <strain evidence="2 3">KUS-F28377</strain>
    </source>
</reference>
<feature type="compositionally biased region" description="Low complexity" evidence="1">
    <location>
        <begin position="111"/>
        <end position="127"/>
    </location>
</feature>
<feature type="region of interest" description="Disordered" evidence="1">
    <location>
        <begin position="93"/>
        <end position="143"/>
    </location>
</feature>
<name>A0A1C7NRM7_9FUNG</name>
<dbReference type="AlphaFoldDB" id="A0A1C7NRM7"/>
<organism evidence="2 3">
    <name type="scientific">Choanephora cucurbitarum</name>
    <dbReference type="NCBI Taxonomy" id="101091"/>
    <lineage>
        <taxon>Eukaryota</taxon>
        <taxon>Fungi</taxon>
        <taxon>Fungi incertae sedis</taxon>
        <taxon>Mucoromycota</taxon>
        <taxon>Mucoromycotina</taxon>
        <taxon>Mucoromycetes</taxon>
        <taxon>Mucorales</taxon>
        <taxon>Mucorineae</taxon>
        <taxon>Choanephoraceae</taxon>
        <taxon>Choanephoroideae</taxon>
        <taxon>Choanephora</taxon>
    </lineage>
</organism>
<proteinExistence type="predicted"/>
<dbReference type="Proteomes" id="UP000093000">
    <property type="component" value="Unassembled WGS sequence"/>
</dbReference>
<dbReference type="OrthoDB" id="2281363at2759"/>
<evidence type="ECO:0000256" key="1">
    <source>
        <dbReference type="SAM" id="MobiDB-lite"/>
    </source>
</evidence>
<comment type="caution">
    <text evidence="2">The sequence shown here is derived from an EMBL/GenBank/DDBJ whole genome shotgun (WGS) entry which is preliminary data.</text>
</comment>
<dbReference type="InterPro" id="IPR009057">
    <property type="entry name" value="Homeodomain-like_sf"/>
</dbReference>
<evidence type="ECO:0008006" key="4">
    <source>
        <dbReference type="Google" id="ProtNLM"/>
    </source>
</evidence>
<dbReference type="SUPFAM" id="SSF46689">
    <property type="entry name" value="Homeodomain-like"/>
    <property type="match status" value="1"/>
</dbReference>
<protein>
    <recommendedName>
        <fullName evidence="4">Myb-like domain-containing protein</fullName>
    </recommendedName>
</protein>
<keyword evidence="3" id="KW-1185">Reference proteome</keyword>
<feature type="region of interest" description="Disordered" evidence="1">
    <location>
        <begin position="1"/>
        <end position="47"/>
    </location>
</feature>
<evidence type="ECO:0000313" key="2">
    <source>
        <dbReference type="EMBL" id="OBZ91743.1"/>
    </source>
</evidence>
<gene>
    <name evidence="2" type="ORF">A0J61_00221</name>
</gene>
<evidence type="ECO:0000313" key="3">
    <source>
        <dbReference type="Proteomes" id="UP000093000"/>
    </source>
</evidence>
<dbReference type="InParanoid" id="A0A1C7NRM7"/>
<dbReference type="EMBL" id="LUGH01000004">
    <property type="protein sequence ID" value="OBZ91743.1"/>
    <property type="molecule type" value="Genomic_DNA"/>
</dbReference>
<accession>A0A1C7NRM7</accession>
<dbReference type="Gene3D" id="1.10.10.60">
    <property type="entry name" value="Homeodomain-like"/>
    <property type="match status" value="1"/>
</dbReference>